<accession>A0A1X0WB07</accession>
<evidence type="ECO:0000313" key="1">
    <source>
        <dbReference type="EMBL" id="ORJ23931.1"/>
    </source>
</evidence>
<comment type="caution">
    <text evidence="1">The sequence shown here is derived from an EMBL/GenBank/DDBJ whole genome shotgun (WGS) entry which is preliminary data.</text>
</comment>
<dbReference type="EMBL" id="MRWE01000038">
    <property type="protein sequence ID" value="ORJ23931.1"/>
    <property type="molecule type" value="Genomic_DNA"/>
</dbReference>
<gene>
    <name evidence="1" type="ORF">BS640_18685</name>
</gene>
<protein>
    <submittedName>
        <fullName evidence="1">Uncharacterized protein</fullName>
    </submittedName>
</protein>
<organism evidence="1 2">
    <name type="scientific">Rouxiella badensis</name>
    <dbReference type="NCBI Taxonomy" id="1646377"/>
    <lineage>
        <taxon>Bacteria</taxon>
        <taxon>Pseudomonadati</taxon>
        <taxon>Pseudomonadota</taxon>
        <taxon>Gammaproteobacteria</taxon>
        <taxon>Enterobacterales</taxon>
        <taxon>Yersiniaceae</taxon>
        <taxon>Rouxiella</taxon>
    </lineage>
</organism>
<dbReference type="RefSeq" id="WP_084913090.1">
    <property type="nucleotide sequence ID" value="NZ_MRWE01000038.1"/>
</dbReference>
<reference evidence="1 2" key="1">
    <citation type="journal article" date="2017" name="Int. J. Syst. Evol. Microbiol.">
        <title>Rouxiella badensis sp. nov. and Rouxiella silvae sp. nov. isolated from peat bog soil in Germany and emendation of the genus description.</title>
        <authorList>
            <person name="Le Fleche-Mateos A."/>
            <person name="Kugler J.H."/>
            <person name="Hansen S.H."/>
            <person name="Syldatk C."/>
            <person name="Hausmann R."/>
            <person name="Lomprez F."/>
            <person name="Vandenbogaert M."/>
            <person name="Manuguerra J.C."/>
            <person name="Grimont P.A."/>
        </authorList>
    </citation>
    <scope>NUCLEOTIDE SEQUENCE [LARGE SCALE GENOMIC DNA]</scope>
    <source>
        <strain evidence="1 2">DSM 100043</strain>
    </source>
</reference>
<sequence length="74" mass="8472">MAKRKPHTARIKAWTTYGTFEVNGSSEFGIQQIFQTLPKKTREQLLIDLADLHEKVTQWEEEKLAVTKVQSVAA</sequence>
<dbReference type="AlphaFoldDB" id="A0A1X0WB07"/>
<dbReference type="STRING" id="1646377.BS640_18685"/>
<evidence type="ECO:0000313" key="2">
    <source>
        <dbReference type="Proteomes" id="UP000192536"/>
    </source>
</evidence>
<proteinExistence type="predicted"/>
<name>A0A1X0WB07_9GAMM</name>
<keyword evidence="2" id="KW-1185">Reference proteome</keyword>
<dbReference type="Proteomes" id="UP000192536">
    <property type="component" value="Unassembled WGS sequence"/>
</dbReference>